<dbReference type="Proteomes" id="UP000001628">
    <property type="component" value="Unassembled WGS sequence"/>
</dbReference>
<dbReference type="RefSeq" id="XP_010760532.1">
    <property type="nucleotide sequence ID" value="XM_010762230.1"/>
</dbReference>
<dbReference type="HOGENOM" id="CLU_2722883_0_0_1"/>
<accession>A0A0A0HTP5</accession>
<name>A0A0A0HTP5_PARBD</name>
<dbReference type="AlphaFoldDB" id="A0A0A0HTP5"/>
<dbReference type="EMBL" id="KN275961">
    <property type="protein sequence ID" value="KGM92022.1"/>
    <property type="molecule type" value="Genomic_DNA"/>
</dbReference>
<organism evidence="1 2">
    <name type="scientific">Paracoccidioides brasiliensis (strain Pb18)</name>
    <dbReference type="NCBI Taxonomy" id="502780"/>
    <lineage>
        <taxon>Eukaryota</taxon>
        <taxon>Fungi</taxon>
        <taxon>Dikarya</taxon>
        <taxon>Ascomycota</taxon>
        <taxon>Pezizomycotina</taxon>
        <taxon>Eurotiomycetes</taxon>
        <taxon>Eurotiomycetidae</taxon>
        <taxon>Onygenales</taxon>
        <taxon>Ajellomycetaceae</taxon>
        <taxon>Paracoccidioides</taxon>
    </lineage>
</organism>
<keyword evidence="2" id="KW-1185">Reference proteome</keyword>
<evidence type="ECO:0000313" key="2">
    <source>
        <dbReference type="Proteomes" id="UP000001628"/>
    </source>
</evidence>
<dbReference type="InParanoid" id="A0A0A0HTP5"/>
<reference evidence="1 2" key="1">
    <citation type="journal article" date="2011" name="PLoS Genet.">
        <title>Comparative genomic analysis of human fungal pathogens causing paracoccidioidomycosis.</title>
        <authorList>
            <person name="Desjardins C.A."/>
            <person name="Champion M.D."/>
            <person name="Holder J.W."/>
            <person name="Muszewska A."/>
            <person name="Goldberg J."/>
            <person name="Bailao A.M."/>
            <person name="Brigido M.M."/>
            <person name="Ferreira M.E."/>
            <person name="Garcia A.M."/>
            <person name="Grynberg M."/>
            <person name="Gujja S."/>
            <person name="Heiman D.I."/>
            <person name="Henn M.R."/>
            <person name="Kodira C.D."/>
            <person name="Leon-Narvaez H."/>
            <person name="Longo L.V."/>
            <person name="Ma L.J."/>
            <person name="Malavazi I."/>
            <person name="Matsuo A.L."/>
            <person name="Morais F.V."/>
            <person name="Pereira M."/>
            <person name="Rodriguez-Brito S."/>
            <person name="Sakthikumar S."/>
            <person name="Salem-Izacc S.M."/>
            <person name="Sykes S.M."/>
            <person name="Teixeira M.M."/>
            <person name="Vallejo M.C."/>
            <person name="Walter M.E."/>
            <person name="Yandava C."/>
            <person name="Young S."/>
            <person name="Zeng Q."/>
            <person name="Zucker J."/>
            <person name="Felipe M.S."/>
            <person name="Goldman G.H."/>
            <person name="Haas B.J."/>
            <person name="McEwen J.G."/>
            <person name="Nino-Vega G."/>
            <person name="Puccia R."/>
            <person name="San-Blas G."/>
            <person name="Soares C.M."/>
            <person name="Birren B.W."/>
            <person name="Cuomo C.A."/>
        </authorList>
    </citation>
    <scope>NUCLEOTIDE SEQUENCE [LARGE SCALE GENOMIC DNA]</scope>
    <source>
        <strain evidence="1 2">Pb18</strain>
    </source>
</reference>
<sequence length="72" mass="8672">MSKFEESFRTQMKIWTLRIPGREKKNGQTKREYRNIDNKKVKLTLQHELVDQGYQSSEMQEILKMNAKRKGI</sequence>
<proteinExistence type="predicted"/>
<evidence type="ECO:0000313" key="1">
    <source>
        <dbReference type="EMBL" id="KGM92022.1"/>
    </source>
</evidence>
<dbReference type="GeneID" id="22587706"/>
<protein>
    <submittedName>
        <fullName evidence="1">Uncharacterized protein</fullName>
    </submittedName>
</protein>
<gene>
    <name evidence="1" type="ORF">PADG_11809</name>
</gene>
<dbReference type="KEGG" id="pbn:PADG_11809"/>
<dbReference type="VEuPathDB" id="FungiDB:PADG_11809"/>